<keyword evidence="2" id="KW-1185">Reference proteome</keyword>
<proteinExistence type="predicted"/>
<accession>A0ABX9G4X0</accession>
<dbReference type="Proteomes" id="UP000253201">
    <property type="component" value="Unassembled WGS sequence"/>
</dbReference>
<comment type="caution">
    <text evidence="1">The sequence shown here is derived from an EMBL/GenBank/DDBJ whole genome shotgun (WGS) entry which is preliminary data.</text>
</comment>
<evidence type="ECO:0000313" key="2">
    <source>
        <dbReference type="Proteomes" id="UP000253201"/>
    </source>
</evidence>
<sequence length="33" mass="3895">MLIAQVAGMYLYEMMQTGDACIKKINSHREYER</sequence>
<gene>
    <name evidence="1" type="ORF">DFQ50_102363</name>
</gene>
<reference evidence="1 2" key="1">
    <citation type="submission" date="2018-06" db="EMBL/GenBank/DDBJ databases">
        <title>Genomic Encyclopedia of Type Strains, Phase IV (KMG-IV): sequencing the most valuable type-strain genomes for metagenomic binning, comparative biology and taxonomic classification.</title>
        <authorList>
            <person name="Goeker M."/>
        </authorList>
    </citation>
    <scope>NUCLEOTIDE SEQUENCE [LARGE SCALE GENOMIC DNA]</scope>
    <source>
        <strain evidence="1 2">DSM 27453</strain>
    </source>
</reference>
<protein>
    <submittedName>
        <fullName evidence="1">Uncharacterized protein</fullName>
    </submittedName>
</protein>
<evidence type="ECO:0000313" key="1">
    <source>
        <dbReference type="EMBL" id="RBP13619.1"/>
    </source>
</evidence>
<dbReference type="EMBL" id="QNRL01000002">
    <property type="protein sequence ID" value="RBP13619.1"/>
    <property type="molecule type" value="Genomic_DNA"/>
</dbReference>
<name>A0ABX9G4X0_9ENTR</name>
<organism evidence="1 2">
    <name type="scientific">Pseudocitrobacter faecalis</name>
    <dbReference type="NCBI Taxonomy" id="1398493"/>
    <lineage>
        <taxon>Bacteria</taxon>
        <taxon>Pseudomonadati</taxon>
        <taxon>Pseudomonadota</taxon>
        <taxon>Gammaproteobacteria</taxon>
        <taxon>Enterobacterales</taxon>
        <taxon>Enterobacteriaceae</taxon>
        <taxon>Pseudocitrobacter</taxon>
    </lineage>
</organism>